<evidence type="ECO:0000256" key="1">
    <source>
        <dbReference type="SAM" id="MobiDB-lite"/>
    </source>
</evidence>
<dbReference type="SMART" id="SM00710">
    <property type="entry name" value="PbH1"/>
    <property type="match status" value="6"/>
</dbReference>
<keyword evidence="4" id="KW-1185">Reference proteome</keyword>
<dbReference type="RefSeq" id="WP_116182011.1">
    <property type="nucleotide sequence ID" value="NZ_CP144375.1"/>
</dbReference>
<accession>A0A3E0GUD7</accession>
<dbReference type="InterPro" id="IPR011050">
    <property type="entry name" value="Pectin_lyase_fold/virulence"/>
</dbReference>
<dbReference type="Pfam" id="PF13229">
    <property type="entry name" value="Beta_helix"/>
    <property type="match status" value="1"/>
</dbReference>
<sequence length="267" mass="27791">MGSAKAVLHDPLFNPGDTDCPTGQVGYGMWLQGASYWNLKGFTVTSSKKGIVMDGAQHVTIDGVTVHDIGYEGLHFRKSSAYGVIKNSTVYNTGLEQPGFGEGVYLGSANSNWACYGANGGKSPDGGNFVQVLNNKIGPNVAAEGVDIKEGTHDGLISGNTFDGTGEKNENSGDSVIDVKGDKYTITGNTAKNAFLDTFQVHNVWQKTGCGNTFSKNTLTVTSADGYGINVTDQSQCTSSKSPNIVGASNKSTGGKGLSKVPTTPGI</sequence>
<dbReference type="InterPro" id="IPR012334">
    <property type="entry name" value="Pectin_lyas_fold"/>
</dbReference>
<dbReference type="InterPro" id="IPR039448">
    <property type="entry name" value="Beta_helix"/>
</dbReference>
<organism evidence="3 4">
    <name type="scientific">Kutzneria buriramensis</name>
    <dbReference type="NCBI Taxonomy" id="1045776"/>
    <lineage>
        <taxon>Bacteria</taxon>
        <taxon>Bacillati</taxon>
        <taxon>Actinomycetota</taxon>
        <taxon>Actinomycetes</taxon>
        <taxon>Pseudonocardiales</taxon>
        <taxon>Pseudonocardiaceae</taxon>
        <taxon>Kutzneria</taxon>
    </lineage>
</organism>
<dbReference type="SUPFAM" id="SSF51126">
    <property type="entry name" value="Pectin lyase-like"/>
    <property type="match status" value="1"/>
</dbReference>
<evidence type="ECO:0000313" key="4">
    <source>
        <dbReference type="Proteomes" id="UP000256269"/>
    </source>
</evidence>
<dbReference type="Proteomes" id="UP000256269">
    <property type="component" value="Unassembled WGS sequence"/>
</dbReference>
<dbReference type="InterPro" id="IPR006626">
    <property type="entry name" value="PbH1"/>
</dbReference>
<evidence type="ECO:0000259" key="2">
    <source>
        <dbReference type="Pfam" id="PF13229"/>
    </source>
</evidence>
<comment type="caution">
    <text evidence="3">The sequence shown here is derived from an EMBL/GenBank/DDBJ whole genome shotgun (WGS) entry which is preliminary data.</text>
</comment>
<evidence type="ECO:0000313" key="3">
    <source>
        <dbReference type="EMBL" id="REH26178.1"/>
    </source>
</evidence>
<proteinExistence type="predicted"/>
<feature type="compositionally biased region" description="Polar residues" evidence="1">
    <location>
        <begin position="233"/>
        <end position="253"/>
    </location>
</feature>
<protein>
    <submittedName>
        <fullName evidence="3">Parallel beta helix pectate lyase-like protein</fullName>
    </submittedName>
</protein>
<dbReference type="Gene3D" id="2.160.20.10">
    <property type="entry name" value="Single-stranded right-handed beta-helix, Pectin lyase-like"/>
    <property type="match status" value="1"/>
</dbReference>
<reference evidence="3 4" key="1">
    <citation type="submission" date="2018-08" db="EMBL/GenBank/DDBJ databases">
        <title>Genomic Encyclopedia of Archaeal and Bacterial Type Strains, Phase II (KMG-II): from individual species to whole genera.</title>
        <authorList>
            <person name="Goeker M."/>
        </authorList>
    </citation>
    <scope>NUCLEOTIDE SEQUENCE [LARGE SCALE GENOMIC DNA]</scope>
    <source>
        <strain evidence="3 4">DSM 45791</strain>
    </source>
</reference>
<dbReference type="GO" id="GO:0016829">
    <property type="term" value="F:lyase activity"/>
    <property type="evidence" value="ECO:0007669"/>
    <property type="project" value="UniProtKB-KW"/>
</dbReference>
<gene>
    <name evidence="3" type="ORF">BCF44_13433</name>
</gene>
<keyword evidence="3" id="KW-0456">Lyase</keyword>
<feature type="domain" description="Right handed beta helix" evidence="2">
    <location>
        <begin position="29"/>
        <end position="164"/>
    </location>
</feature>
<feature type="region of interest" description="Disordered" evidence="1">
    <location>
        <begin position="233"/>
        <end position="267"/>
    </location>
</feature>
<name>A0A3E0GUD7_9PSEU</name>
<dbReference type="OrthoDB" id="264773at2"/>
<dbReference type="EMBL" id="QUNO01000034">
    <property type="protein sequence ID" value="REH26178.1"/>
    <property type="molecule type" value="Genomic_DNA"/>
</dbReference>
<dbReference type="AlphaFoldDB" id="A0A3E0GUD7"/>